<name>A0A6A8M7P1_9FIRM</name>
<dbReference type="EMBL" id="VUNB01000003">
    <property type="protein sequence ID" value="MST68700.1"/>
    <property type="molecule type" value="Genomic_DNA"/>
</dbReference>
<feature type="transmembrane region" description="Helical" evidence="1">
    <location>
        <begin position="20"/>
        <end position="39"/>
    </location>
</feature>
<comment type="caution">
    <text evidence="2">The sequence shown here is derived from an EMBL/GenBank/DDBJ whole genome shotgun (WGS) entry which is preliminary data.</text>
</comment>
<evidence type="ECO:0000256" key="1">
    <source>
        <dbReference type="SAM" id="Phobius"/>
    </source>
</evidence>
<gene>
    <name evidence="2" type="ORF">FYJ66_03730</name>
</gene>
<protein>
    <submittedName>
        <fullName evidence="2">Uncharacterized protein</fullName>
    </submittedName>
</protein>
<feature type="transmembrane region" description="Helical" evidence="1">
    <location>
        <begin position="150"/>
        <end position="176"/>
    </location>
</feature>
<keyword evidence="1" id="KW-0472">Membrane</keyword>
<feature type="transmembrane region" description="Helical" evidence="1">
    <location>
        <begin position="222"/>
        <end position="244"/>
    </location>
</feature>
<evidence type="ECO:0000313" key="2">
    <source>
        <dbReference type="EMBL" id="MST68700.1"/>
    </source>
</evidence>
<organism evidence="2">
    <name type="scientific">Baileyella intestinalis</name>
    <dbReference type="NCBI Taxonomy" id="2606709"/>
    <lineage>
        <taxon>Bacteria</taxon>
        <taxon>Bacillati</taxon>
        <taxon>Bacillota</taxon>
        <taxon>Clostridia</taxon>
        <taxon>Peptostreptococcales</taxon>
        <taxon>Anaerovoracaceae</taxon>
        <taxon>Baileyella</taxon>
    </lineage>
</organism>
<dbReference type="RefSeq" id="WP_154572179.1">
    <property type="nucleotide sequence ID" value="NZ_VUNB01000003.1"/>
</dbReference>
<proteinExistence type="predicted"/>
<reference evidence="2" key="1">
    <citation type="submission" date="2019-09" db="EMBL/GenBank/DDBJ databases">
        <title>In-depth cultivation of the pig gut microbiome towards novel bacterial diversity and tailored functional studies.</title>
        <authorList>
            <person name="Wylensek D."/>
            <person name="Hitch T.C.A."/>
            <person name="Clavel T."/>
        </authorList>
    </citation>
    <scope>NUCLEOTIDE SEQUENCE</scope>
    <source>
        <strain evidence="2">RF-744-FAT-WT-3</strain>
    </source>
</reference>
<feature type="transmembrane region" description="Helical" evidence="1">
    <location>
        <begin position="101"/>
        <end position="120"/>
    </location>
</feature>
<feature type="transmembrane region" description="Helical" evidence="1">
    <location>
        <begin position="45"/>
        <end position="67"/>
    </location>
</feature>
<feature type="transmembrane region" description="Helical" evidence="1">
    <location>
        <begin position="188"/>
        <end position="210"/>
    </location>
</feature>
<keyword evidence="1" id="KW-1133">Transmembrane helix</keyword>
<sequence>MLGKIIKYDMKDGWRKLGPLYGLTLAMALVLGLSGGFAPSGGLNTLAIIGYTVFATAVAIMTIVYIVSVYRKNLLGDQAHFTLTLPVEISTQIWGKLISSFLWVIISKVFGLLSILVIAAPELNDVKMDVNYKDVMRALKELHIQEQGRIAAILLSAIALAIVGYFVLIITIYAALTIGHLASSHRGLISVAVAFALLVCELIIAVKVIDTVGFTGMRAIEIIIPLLVGAAMFAGLFLLTDYLMRNKLNLE</sequence>
<dbReference type="AlphaFoldDB" id="A0A6A8M7P1"/>
<keyword evidence="1" id="KW-0812">Transmembrane</keyword>
<accession>A0A6A8M7P1</accession>